<feature type="region of interest" description="Disordered" evidence="1">
    <location>
        <begin position="278"/>
        <end position="320"/>
    </location>
</feature>
<reference evidence="2" key="1">
    <citation type="journal article" date="2020" name="Phytopathology">
        <title>Genome Sequence Resources of Colletotrichum truncatum, C. plurivorum, C. musicola, and C. sojae: Four Species Pathogenic to Soybean (Glycine max).</title>
        <authorList>
            <person name="Rogerio F."/>
            <person name="Boufleur T.R."/>
            <person name="Ciampi-Guillardi M."/>
            <person name="Sukno S.A."/>
            <person name="Thon M.R."/>
            <person name="Massola Junior N.S."/>
            <person name="Baroncelli R."/>
        </authorList>
    </citation>
    <scope>NUCLEOTIDE SEQUENCE</scope>
    <source>
        <strain evidence="2">LFN0074</strain>
    </source>
</reference>
<feature type="region of interest" description="Disordered" evidence="1">
    <location>
        <begin position="82"/>
        <end position="122"/>
    </location>
</feature>
<evidence type="ECO:0000313" key="2">
    <source>
        <dbReference type="EMBL" id="KAF6844856.1"/>
    </source>
</evidence>
<protein>
    <submittedName>
        <fullName evidence="2">Uncharacterized protein</fullName>
    </submittedName>
</protein>
<dbReference type="AlphaFoldDB" id="A0A8H6U965"/>
<organism evidence="2 3">
    <name type="scientific">Colletotrichum musicola</name>
    <dbReference type="NCBI Taxonomy" id="2175873"/>
    <lineage>
        <taxon>Eukaryota</taxon>
        <taxon>Fungi</taxon>
        <taxon>Dikarya</taxon>
        <taxon>Ascomycota</taxon>
        <taxon>Pezizomycotina</taxon>
        <taxon>Sordariomycetes</taxon>
        <taxon>Hypocreomycetidae</taxon>
        <taxon>Glomerellales</taxon>
        <taxon>Glomerellaceae</taxon>
        <taxon>Colletotrichum</taxon>
        <taxon>Colletotrichum orchidearum species complex</taxon>
    </lineage>
</organism>
<evidence type="ECO:0000313" key="3">
    <source>
        <dbReference type="Proteomes" id="UP000639643"/>
    </source>
</evidence>
<feature type="region of interest" description="Disordered" evidence="1">
    <location>
        <begin position="1"/>
        <end position="27"/>
    </location>
</feature>
<keyword evidence="3" id="KW-1185">Reference proteome</keyword>
<comment type="caution">
    <text evidence="2">The sequence shown here is derived from an EMBL/GenBank/DDBJ whole genome shotgun (WGS) entry which is preliminary data.</text>
</comment>
<evidence type="ECO:0000256" key="1">
    <source>
        <dbReference type="SAM" id="MobiDB-lite"/>
    </source>
</evidence>
<proteinExistence type="predicted"/>
<feature type="compositionally biased region" description="Basic and acidic residues" evidence="1">
    <location>
        <begin position="282"/>
        <end position="305"/>
    </location>
</feature>
<name>A0A8H6U965_9PEZI</name>
<gene>
    <name evidence="2" type="ORF">CMUS01_00653</name>
</gene>
<dbReference type="Proteomes" id="UP000639643">
    <property type="component" value="Unassembled WGS sequence"/>
</dbReference>
<dbReference type="EMBL" id="WIGM01000009">
    <property type="protein sequence ID" value="KAF6844856.1"/>
    <property type="molecule type" value="Genomic_DNA"/>
</dbReference>
<sequence length="320" mass="36092">MQQSNSVREGDILPEIKPSGDQQKNRHVLGRERGARHAERWEIRAAQCAVTAVLPSPPDPARRRQRTGLALSLHERRAMLKRGSPVRLASQRESQHNGFVPSVPDLASQRRPRWTGTPRQQKDSEVALGVRLWIANRWRTGGTKDCGRTGVILSSTGREYGGYGGLVLMWCSARHAAWIDGLDAWFQAPACRRRADFSLTMTDCLIFVRSDNDLFLTLRMPFPGMGLFGVDETSPVSEWNRRGREGMSGRALGRARQRAGEEHASFWDRTSPFNRSRLARAPGRDVESLMPERGRRRSREEERSADIFGTAVTTVEHGHF</sequence>
<accession>A0A8H6U965</accession>